<dbReference type="PANTHER" id="PTHR21715:SF0">
    <property type="entry name" value="RH04127P"/>
    <property type="match status" value="1"/>
</dbReference>
<proteinExistence type="predicted"/>
<keyword evidence="1" id="KW-0175">Coiled coil</keyword>
<feature type="coiled-coil region" evidence="1">
    <location>
        <begin position="770"/>
        <end position="840"/>
    </location>
</feature>
<feature type="compositionally biased region" description="Low complexity" evidence="2">
    <location>
        <begin position="117"/>
        <end position="127"/>
    </location>
</feature>
<dbReference type="InterPro" id="IPR053233">
    <property type="entry name" value="ABRA-related"/>
</dbReference>
<feature type="coiled-coil region" evidence="1">
    <location>
        <begin position="273"/>
        <end position="326"/>
    </location>
</feature>
<dbReference type="EMBL" id="REGN01004359">
    <property type="protein sequence ID" value="RNA17857.1"/>
    <property type="molecule type" value="Genomic_DNA"/>
</dbReference>
<dbReference type="PROSITE" id="PS50020">
    <property type="entry name" value="WW_DOMAIN_2"/>
    <property type="match status" value="1"/>
</dbReference>
<name>A0A3M7R2N9_BRAPC</name>
<evidence type="ECO:0000256" key="1">
    <source>
        <dbReference type="SAM" id="Coils"/>
    </source>
</evidence>
<dbReference type="AlphaFoldDB" id="A0A3M7R2N9"/>
<evidence type="ECO:0000256" key="2">
    <source>
        <dbReference type="SAM" id="MobiDB-lite"/>
    </source>
</evidence>
<feature type="domain" description="WW" evidence="3">
    <location>
        <begin position="48"/>
        <end position="82"/>
    </location>
</feature>
<dbReference type="InterPro" id="IPR001202">
    <property type="entry name" value="WW_dom"/>
</dbReference>
<gene>
    <name evidence="4" type="ORF">BpHYR1_047980</name>
</gene>
<protein>
    <recommendedName>
        <fullName evidence="3">WW domain-containing protein</fullName>
    </recommendedName>
</protein>
<dbReference type="PANTHER" id="PTHR21715">
    <property type="entry name" value="RH04127P"/>
    <property type="match status" value="1"/>
</dbReference>
<dbReference type="Gene3D" id="3.30.1470.10">
    <property type="entry name" value="Photosystem I PsaD, reaction center subunit II"/>
    <property type="match status" value="1"/>
</dbReference>
<dbReference type="OrthoDB" id="6344460at2759"/>
<evidence type="ECO:0000259" key="3">
    <source>
        <dbReference type="PROSITE" id="PS50020"/>
    </source>
</evidence>
<evidence type="ECO:0000313" key="4">
    <source>
        <dbReference type="EMBL" id="RNA17857.1"/>
    </source>
</evidence>
<dbReference type="Proteomes" id="UP000276133">
    <property type="component" value="Unassembled WGS sequence"/>
</dbReference>
<accession>A0A3M7R2N9</accession>
<feature type="region of interest" description="Disordered" evidence="2">
    <location>
        <begin position="214"/>
        <end position="235"/>
    </location>
</feature>
<dbReference type="SMART" id="SM00456">
    <property type="entry name" value="WW"/>
    <property type="match status" value="1"/>
</dbReference>
<organism evidence="4 5">
    <name type="scientific">Brachionus plicatilis</name>
    <name type="common">Marine rotifer</name>
    <name type="synonym">Brachionus muelleri</name>
    <dbReference type="NCBI Taxonomy" id="10195"/>
    <lineage>
        <taxon>Eukaryota</taxon>
        <taxon>Metazoa</taxon>
        <taxon>Spiralia</taxon>
        <taxon>Gnathifera</taxon>
        <taxon>Rotifera</taxon>
        <taxon>Eurotatoria</taxon>
        <taxon>Monogononta</taxon>
        <taxon>Pseudotrocha</taxon>
        <taxon>Ploima</taxon>
        <taxon>Brachionidae</taxon>
        <taxon>Brachionus</taxon>
    </lineage>
</organism>
<dbReference type="SUPFAM" id="SSF51045">
    <property type="entry name" value="WW domain"/>
    <property type="match status" value="1"/>
</dbReference>
<dbReference type="Pfam" id="PF00397">
    <property type="entry name" value="WW"/>
    <property type="match status" value="1"/>
</dbReference>
<feature type="coiled-coil region" evidence="1">
    <location>
        <begin position="418"/>
        <end position="636"/>
    </location>
</feature>
<dbReference type="CDD" id="cd00201">
    <property type="entry name" value="WW"/>
    <property type="match status" value="1"/>
</dbReference>
<feature type="region of interest" description="Disordered" evidence="2">
    <location>
        <begin position="105"/>
        <end position="127"/>
    </location>
</feature>
<comment type="caution">
    <text evidence="4">The sequence shown here is derived from an EMBL/GenBank/DDBJ whole genome shotgun (WGS) entry which is preliminary data.</text>
</comment>
<feature type="compositionally biased region" description="Polar residues" evidence="2">
    <location>
        <begin position="215"/>
        <end position="235"/>
    </location>
</feature>
<dbReference type="STRING" id="10195.A0A3M7R2N9"/>
<keyword evidence="5" id="KW-1185">Reference proteome</keyword>
<dbReference type="InterPro" id="IPR036020">
    <property type="entry name" value="WW_dom_sf"/>
</dbReference>
<sequence>MSSDQIIIEYDENIQPTDEDIVEYAKYIGIEPDQEPELMWIARQGVKAPLPKGWKAVHDPLQEELYYFNFETGESIWDHPCDKDYKNLVINERKIVQLNGKANYRPSESKVPSPFATMKSGTSKSTSTLSDVLNNANRNKLKNDFIFANDYGIEFEEELKRDMEEDSEASWKKKSESDDSDDFRKPVDFGIDKETSIKLDKLNVVLMVGKEKETNLSTNNGDSAPTTSRDVLDSPTRNYIKSVLGASRDEEARKSVKLDSLAEESVDESKPVIKNKDEELKVLRQSLDREYDQRRLELLEEKEARIKKLKLEIESDVNKAIEMEKKKIQQDQDEKLNSLKNRLNFDFENEKELMTKKHLDILNSMQKDYDDEKQLKKQKFSMQLSKYIKSGKSFDELDENEEKREIEIYFDHIEKKYSDKLDERKKELQLRYDKKTKDLEEELAQLYEKETELKENQMRQIKEENLRLENFERQMEKILAEKVKQFKDKESNELSQLKEDYDIKIKTFKEKYKQLEENEFKFFENEYNKVKERLQIEFKAKVSAFQTKLENDRASLQKQEEDVKKKFEIISTRRKELETEWVKLNEQEQQIESKKEEMNSKILEKTESEDKLKFEIEKLRLENQDLNLKLSSMQKVLDKYYTFEDTQIDHQRNQVNDLNEEDSIRLSEKINKINTRLSQEYEDDDDIENTNDDTDIKSLIKHAKIKLKLKYSNDIELNSSKSQDELESSIEEFTDAHLTESKRAMIHYLNKEKDSLNVFNEMMDQYKIILGKRKQDLSRSKNELKNYEAQCKNLKQSEKFKITLILDEKNINLEKESLDLEQLELNIKTARRLIKQKKQLLIQLENYLLGNMVNLISSDTSQEETDLDESRLSTIDHEFKFTDKNLTEFVSQMKKAHLNGDITDNNLSYIQSILKKMPKLNSRLDTTLESIKESNFHVEEKAPKIDSEQIEKKWKSYLNNKKYESINESSKMVKTVGPHIQPWQANPAYYRLTYEQGTKMLNDKWNQYIGFDSMIRKIDQSQFVTNLNSTTHGLSYLPGQVTIPLSTQNRLNHHREWIRQFKASDSLICFAYSLQSFIYDAILKTSDSLKIFKYLKYLRVKKKRKL</sequence>
<reference evidence="4 5" key="1">
    <citation type="journal article" date="2018" name="Sci. Rep.">
        <title>Genomic signatures of local adaptation to the degree of environmental predictability in rotifers.</title>
        <authorList>
            <person name="Franch-Gras L."/>
            <person name="Hahn C."/>
            <person name="Garcia-Roger E.M."/>
            <person name="Carmona M.J."/>
            <person name="Serra M."/>
            <person name="Gomez A."/>
        </authorList>
    </citation>
    <scope>NUCLEOTIDE SEQUENCE [LARGE SCALE GENOMIC DNA]</scope>
    <source>
        <strain evidence="4">HYR1</strain>
    </source>
</reference>
<evidence type="ECO:0000313" key="5">
    <source>
        <dbReference type="Proteomes" id="UP000276133"/>
    </source>
</evidence>